<sequence length="189" mass="22184">MMLKQILKTTYNSSVSNTKKLFWVTRYSLGKTLSKELLIEHEFANDETRHRLIELHTPIENEKKYHFLLATVALVLNPLIGLIACILIYMAKRRSEYMLKNYENITYERTAARYAFISYILSIISIGLTVSIITAVLLYFFVRDLKIINRNPLNSIRYQDVPSSDHIDTVNNQQQEQDINDYEDEEVKK</sequence>
<dbReference type="Proteomes" id="UP000663889">
    <property type="component" value="Unassembled WGS sequence"/>
</dbReference>
<evidence type="ECO:0000313" key="4">
    <source>
        <dbReference type="EMBL" id="CAF1351028.1"/>
    </source>
</evidence>
<feature type="transmembrane region" description="Helical" evidence="2">
    <location>
        <begin position="67"/>
        <end position="91"/>
    </location>
</feature>
<evidence type="ECO:0000313" key="3">
    <source>
        <dbReference type="EMBL" id="CAF1268443.1"/>
    </source>
</evidence>
<keyword evidence="8" id="KW-1185">Reference proteome</keyword>
<protein>
    <submittedName>
        <fullName evidence="3">Uncharacterized protein</fullName>
    </submittedName>
</protein>
<feature type="region of interest" description="Disordered" evidence="1">
    <location>
        <begin position="170"/>
        <end position="189"/>
    </location>
</feature>
<organism evidence="3 7">
    <name type="scientific">Rotaria sordida</name>
    <dbReference type="NCBI Taxonomy" id="392033"/>
    <lineage>
        <taxon>Eukaryota</taxon>
        <taxon>Metazoa</taxon>
        <taxon>Spiralia</taxon>
        <taxon>Gnathifera</taxon>
        <taxon>Rotifera</taxon>
        <taxon>Eurotatoria</taxon>
        <taxon>Bdelloidea</taxon>
        <taxon>Philodinida</taxon>
        <taxon>Philodinidae</taxon>
        <taxon>Rotaria</taxon>
    </lineage>
</organism>
<reference evidence="3" key="1">
    <citation type="submission" date="2021-02" db="EMBL/GenBank/DDBJ databases">
        <authorList>
            <person name="Nowell W R."/>
        </authorList>
    </citation>
    <scope>NUCLEOTIDE SEQUENCE</scope>
</reference>
<dbReference type="Proteomes" id="UP000663870">
    <property type="component" value="Unassembled WGS sequence"/>
</dbReference>
<accession>A0A815BEQ6</accession>
<dbReference type="Proteomes" id="UP000663874">
    <property type="component" value="Unassembled WGS sequence"/>
</dbReference>
<dbReference type="EMBL" id="CAJNOL010003132">
    <property type="protein sequence ID" value="CAF1548156.1"/>
    <property type="molecule type" value="Genomic_DNA"/>
</dbReference>
<feature type="compositionally biased region" description="Acidic residues" evidence="1">
    <location>
        <begin position="178"/>
        <end position="189"/>
    </location>
</feature>
<feature type="transmembrane region" description="Helical" evidence="2">
    <location>
        <begin position="111"/>
        <end position="142"/>
    </location>
</feature>
<keyword evidence="2" id="KW-1133">Transmembrane helix</keyword>
<gene>
    <name evidence="6" type="ORF">FNK824_LOCUS25105</name>
    <name evidence="5" type="ORF">JXQ802_LOCUS43432</name>
    <name evidence="3" type="ORF">PYM288_LOCUS28249</name>
    <name evidence="4" type="ORF">SEV965_LOCUS28866</name>
</gene>
<evidence type="ECO:0000313" key="8">
    <source>
        <dbReference type="Proteomes" id="UP000663870"/>
    </source>
</evidence>
<dbReference type="EMBL" id="CAJOBE010005796">
    <property type="protein sequence ID" value="CAF3985492.1"/>
    <property type="molecule type" value="Genomic_DNA"/>
</dbReference>
<name>A0A815BEQ6_9BILA</name>
<dbReference type="Proteomes" id="UP000663854">
    <property type="component" value="Unassembled WGS sequence"/>
</dbReference>
<dbReference type="AlphaFoldDB" id="A0A815BEQ6"/>
<evidence type="ECO:0000313" key="5">
    <source>
        <dbReference type="EMBL" id="CAF1548156.1"/>
    </source>
</evidence>
<evidence type="ECO:0000256" key="2">
    <source>
        <dbReference type="SAM" id="Phobius"/>
    </source>
</evidence>
<keyword evidence="2" id="KW-0472">Membrane</keyword>
<evidence type="ECO:0000313" key="6">
    <source>
        <dbReference type="EMBL" id="CAF3985492.1"/>
    </source>
</evidence>
<keyword evidence="2" id="KW-0812">Transmembrane</keyword>
<evidence type="ECO:0000313" key="7">
    <source>
        <dbReference type="Proteomes" id="UP000663854"/>
    </source>
</evidence>
<dbReference type="EMBL" id="CAJNOU010002809">
    <property type="protein sequence ID" value="CAF1351028.1"/>
    <property type="molecule type" value="Genomic_DNA"/>
</dbReference>
<dbReference type="EMBL" id="CAJNOH010002038">
    <property type="protein sequence ID" value="CAF1268443.1"/>
    <property type="molecule type" value="Genomic_DNA"/>
</dbReference>
<proteinExistence type="predicted"/>
<evidence type="ECO:0000256" key="1">
    <source>
        <dbReference type="SAM" id="MobiDB-lite"/>
    </source>
</evidence>
<comment type="caution">
    <text evidence="3">The sequence shown here is derived from an EMBL/GenBank/DDBJ whole genome shotgun (WGS) entry which is preliminary data.</text>
</comment>